<name>A0A094ITV0_9GAMM</name>
<evidence type="ECO:0000256" key="4">
    <source>
        <dbReference type="SAM" id="Phobius"/>
    </source>
</evidence>
<dbReference type="STRING" id="1517416.IDAT_04295"/>
<keyword evidence="7" id="KW-1185">Reference proteome</keyword>
<dbReference type="InterPro" id="IPR011712">
    <property type="entry name" value="Sig_transdc_His_kin_sub3_dim/P"/>
</dbReference>
<dbReference type="AlphaFoldDB" id="A0A094ITV0"/>
<dbReference type="Gene3D" id="3.30.565.10">
    <property type="entry name" value="Histidine kinase-like ATPase, C-terminal domain"/>
    <property type="match status" value="1"/>
</dbReference>
<dbReference type="GO" id="GO:0016020">
    <property type="term" value="C:membrane"/>
    <property type="evidence" value="ECO:0007669"/>
    <property type="project" value="InterPro"/>
</dbReference>
<comment type="caution">
    <text evidence="6">The sequence shown here is derived from an EMBL/GenBank/DDBJ whole genome shotgun (WGS) entry which is preliminary data.</text>
</comment>
<gene>
    <name evidence="6" type="ORF">IDAT_04295</name>
</gene>
<evidence type="ECO:0000256" key="2">
    <source>
        <dbReference type="ARBA" id="ARBA00022777"/>
    </source>
</evidence>
<evidence type="ECO:0000313" key="7">
    <source>
        <dbReference type="Proteomes" id="UP000053718"/>
    </source>
</evidence>
<feature type="transmembrane region" description="Helical" evidence="4">
    <location>
        <begin position="43"/>
        <end position="60"/>
    </location>
</feature>
<keyword evidence="2" id="KW-0418">Kinase</keyword>
<feature type="transmembrane region" description="Helical" evidence="4">
    <location>
        <begin position="116"/>
        <end position="134"/>
    </location>
</feature>
<dbReference type="GO" id="GO:0046983">
    <property type="term" value="F:protein dimerization activity"/>
    <property type="evidence" value="ECO:0007669"/>
    <property type="project" value="InterPro"/>
</dbReference>
<keyword evidence="3" id="KW-0902">Two-component regulatory system</keyword>
<evidence type="ECO:0000256" key="1">
    <source>
        <dbReference type="ARBA" id="ARBA00022679"/>
    </source>
</evidence>
<keyword evidence="1" id="KW-0808">Transferase</keyword>
<dbReference type="Proteomes" id="UP000053718">
    <property type="component" value="Unassembled WGS sequence"/>
</dbReference>
<dbReference type="PANTHER" id="PTHR24421">
    <property type="entry name" value="NITRATE/NITRITE SENSOR PROTEIN NARX-RELATED"/>
    <property type="match status" value="1"/>
</dbReference>
<dbReference type="EMBL" id="JPIN01000004">
    <property type="protein sequence ID" value="KFZ29249.1"/>
    <property type="molecule type" value="Genomic_DNA"/>
</dbReference>
<evidence type="ECO:0000259" key="5">
    <source>
        <dbReference type="Pfam" id="PF07730"/>
    </source>
</evidence>
<feature type="transmembrane region" description="Helical" evidence="4">
    <location>
        <begin position="140"/>
        <end position="160"/>
    </location>
</feature>
<dbReference type="GO" id="GO:0000155">
    <property type="term" value="F:phosphorelay sensor kinase activity"/>
    <property type="evidence" value="ECO:0007669"/>
    <property type="project" value="InterPro"/>
</dbReference>
<dbReference type="Gene3D" id="1.20.5.1930">
    <property type="match status" value="1"/>
</dbReference>
<dbReference type="InterPro" id="IPR050482">
    <property type="entry name" value="Sensor_HK_TwoCompSys"/>
</dbReference>
<proteinExistence type="predicted"/>
<reference evidence="6 7" key="1">
    <citation type="submission" date="2014-06" db="EMBL/GenBank/DDBJ databases">
        <title>Draft genome sequence of Idiomarina sp. MCCC 1A10513.</title>
        <authorList>
            <person name="Du J."/>
            <person name="Lai Q."/>
            <person name="Shao Z."/>
        </authorList>
    </citation>
    <scope>NUCLEOTIDE SEQUENCE [LARGE SCALE GENOMIC DNA]</scope>
    <source>
        <strain evidence="6 7">MCCC 1A10513</strain>
    </source>
</reference>
<feature type="transmembrane region" description="Helical" evidence="4">
    <location>
        <begin position="12"/>
        <end position="31"/>
    </location>
</feature>
<dbReference type="CDD" id="cd16917">
    <property type="entry name" value="HATPase_UhpB-NarQ-NarX-like"/>
    <property type="match status" value="1"/>
</dbReference>
<organism evidence="6 7">
    <name type="scientific">Pseudidiomarina atlantica</name>
    <dbReference type="NCBI Taxonomy" id="1517416"/>
    <lineage>
        <taxon>Bacteria</taxon>
        <taxon>Pseudomonadati</taxon>
        <taxon>Pseudomonadota</taxon>
        <taxon>Gammaproteobacteria</taxon>
        <taxon>Alteromonadales</taxon>
        <taxon>Idiomarinaceae</taxon>
        <taxon>Pseudidiomarina</taxon>
    </lineage>
</organism>
<sequence length="380" mass="42920">MREDAGAVSIERWAGLITWGLLSVIVLWLYADDLPKGLTDPRWSLTLALLLGFIVLFALATRDRAFQREPQTRTLLVCLQLVFIYPLYWLTPYNFLAILLTMWSAQLPIFMTVRKAALVALAASAVFGVIYQWRWQMDDAWLSALLFWAFHLFAITMTASQLREQRSREREQQLNRELRATQALLSEASRQQERTRIARNIHDLLGHHLTALSIHLQVAERKSTAEAQQMVRESQRIAKLLLADVREAVAELRDNEQLDIRQALNALTGTIDGRVIRLQMDSTVQVTDVEIADAIVKAAQEGITNFLRHSRGNAMTIAVMTQADRGLLLELRDNGSVGPELRQGNGLQGMHERFAAVGGECHIDTREGLCIRCSIPTEAL</sequence>
<dbReference type="OrthoDB" id="9797605at2"/>
<protein>
    <recommendedName>
        <fullName evidence="5">Signal transduction histidine kinase subgroup 3 dimerisation and phosphoacceptor domain-containing protein</fullName>
    </recommendedName>
</protein>
<dbReference type="InterPro" id="IPR036890">
    <property type="entry name" value="HATPase_C_sf"/>
</dbReference>
<feature type="domain" description="Signal transduction histidine kinase subgroup 3 dimerisation and phosphoacceptor" evidence="5">
    <location>
        <begin position="193"/>
        <end position="255"/>
    </location>
</feature>
<dbReference type="Pfam" id="PF07730">
    <property type="entry name" value="HisKA_3"/>
    <property type="match status" value="1"/>
</dbReference>
<dbReference type="PANTHER" id="PTHR24421:SF59">
    <property type="entry name" value="OXYGEN SENSOR HISTIDINE KINASE NREB"/>
    <property type="match status" value="1"/>
</dbReference>
<evidence type="ECO:0000256" key="3">
    <source>
        <dbReference type="ARBA" id="ARBA00023012"/>
    </source>
</evidence>
<keyword evidence="4" id="KW-0812">Transmembrane</keyword>
<accession>A0A094ITV0</accession>
<keyword evidence="4" id="KW-1133">Transmembrane helix</keyword>
<dbReference type="RefSeq" id="WP_034730980.1">
    <property type="nucleotide sequence ID" value="NZ_JPIN01000004.1"/>
</dbReference>
<dbReference type="eggNOG" id="COG4585">
    <property type="taxonomic scope" value="Bacteria"/>
</dbReference>
<evidence type="ECO:0000313" key="6">
    <source>
        <dbReference type="EMBL" id="KFZ29249.1"/>
    </source>
</evidence>
<keyword evidence="4" id="KW-0472">Membrane</keyword>